<proteinExistence type="predicted"/>
<evidence type="ECO:0000313" key="1">
    <source>
        <dbReference type="EMBL" id="MFC6880165.1"/>
    </source>
</evidence>
<organism evidence="1 2">
    <name type="scientific">Actinomadura yumaensis</name>
    <dbReference type="NCBI Taxonomy" id="111807"/>
    <lineage>
        <taxon>Bacteria</taxon>
        <taxon>Bacillati</taxon>
        <taxon>Actinomycetota</taxon>
        <taxon>Actinomycetes</taxon>
        <taxon>Streptosporangiales</taxon>
        <taxon>Thermomonosporaceae</taxon>
        <taxon>Actinomadura</taxon>
    </lineage>
</organism>
<comment type="caution">
    <text evidence="1">The sequence shown here is derived from an EMBL/GenBank/DDBJ whole genome shotgun (WGS) entry which is preliminary data.</text>
</comment>
<dbReference type="Proteomes" id="UP001596380">
    <property type="component" value="Unassembled WGS sequence"/>
</dbReference>
<evidence type="ECO:0000313" key="2">
    <source>
        <dbReference type="Proteomes" id="UP001596380"/>
    </source>
</evidence>
<keyword evidence="2" id="KW-1185">Reference proteome</keyword>
<dbReference type="EMBL" id="JBHSXS010000004">
    <property type="protein sequence ID" value="MFC6880165.1"/>
    <property type="molecule type" value="Genomic_DNA"/>
</dbReference>
<name>A0ABW2CG27_9ACTN</name>
<sequence length="312" mass="33454">MAINPTPVYTNDGTSTFIPEIWNAELVVGLDAQLVFASPLVANRDYEGDIQAQGDTVAINAMIAPEVGRYDDTKGMDIQDLKTIAQKLLISEADYVAFFVRDIERAQAAGALDSPAIKRAILSLAKSVDTFVGGVIATSATAYAPALDLSKVTAPVEKGEALLEAIFDAMEQLDSTDAPPDGRYVVVSPKAKRYLVRAEAVANASAYGEDGATKNGVIARLAGFTILTTTNMPAGMDFVAGQREFTTFAQQFLGFRDQPVEKFRRDQIDALNVYGAKVVRFPELDTVTADGKSFDESKPSKGLIKAAVKWAA</sequence>
<gene>
    <name evidence="1" type="ORF">ACFQKB_10355</name>
</gene>
<reference evidence="2" key="1">
    <citation type="journal article" date="2019" name="Int. J. Syst. Evol. Microbiol.">
        <title>The Global Catalogue of Microorganisms (GCM) 10K type strain sequencing project: providing services to taxonomists for standard genome sequencing and annotation.</title>
        <authorList>
            <consortium name="The Broad Institute Genomics Platform"/>
            <consortium name="The Broad Institute Genome Sequencing Center for Infectious Disease"/>
            <person name="Wu L."/>
            <person name="Ma J."/>
        </authorList>
    </citation>
    <scope>NUCLEOTIDE SEQUENCE [LARGE SCALE GENOMIC DNA]</scope>
    <source>
        <strain evidence="2">JCM 3369</strain>
    </source>
</reference>
<accession>A0ABW2CG27</accession>
<protein>
    <submittedName>
        <fullName evidence="1">P22 phage major capsid protein family protein</fullName>
    </submittedName>
</protein>
<dbReference type="RefSeq" id="WP_160820658.1">
    <property type="nucleotide sequence ID" value="NZ_JBHSXE010000001.1"/>
</dbReference>